<evidence type="ECO:0000256" key="4">
    <source>
        <dbReference type="ARBA" id="ARBA00022692"/>
    </source>
</evidence>
<dbReference type="GO" id="GO:0046930">
    <property type="term" value="C:pore complex"/>
    <property type="evidence" value="ECO:0007669"/>
    <property type="project" value="UniProtKB-KW"/>
</dbReference>
<sequence length="426" mass="46893">MKKKLFLSLLLTTVAVGYSAAQDVNTTVPAQVSVVKNSTMCEFTPVSHWSFGIKGGTNYFRVAPGALTRGDQFHLILGGNLEYSINPLIGLGVEYMYNPYGHDYQLNATQTGNLEGRTHDVLMYASINLMNLLVPNRTAFWSKMNIYGDAGVGLGFYQFKLTDATGNVIVDSRDLGDGVPETPMAKLGLNLEYNISRTIALGGEVQYRYYDRTNLGGYTMSKGNSDALTATIGLKFKFGATGSKQHARNISMCEYYPQPAPVIIEKIVKDNTIETINRLNALEAKNDSLNAKIKKMNDDLDSISNSRSNEPGVLKSSFQNIEFEFGSDKLTTNSYATLDQIALTLKDKSAKVRLSVAGYTDYIGTEEYNQILSVKRANSVRIYLLNKGVPASSVTITGYGEKDPVANNNTDKGRQANRRVEFQISK</sequence>
<dbReference type="GO" id="GO:0009279">
    <property type="term" value="C:cell outer membrane"/>
    <property type="evidence" value="ECO:0007669"/>
    <property type="project" value="UniProtKB-SubCell"/>
</dbReference>
<evidence type="ECO:0000256" key="1">
    <source>
        <dbReference type="ARBA" id="ARBA00004571"/>
    </source>
</evidence>
<feature type="domain" description="OmpA-like" evidence="12">
    <location>
        <begin position="310"/>
        <end position="426"/>
    </location>
</feature>
<evidence type="ECO:0000256" key="9">
    <source>
        <dbReference type="PROSITE-ProRule" id="PRU00473"/>
    </source>
</evidence>
<gene>
    <name evidence="13" type="ordered locus">Palpr_2637</name>
</gene>
<dbReference type="PROSITE" id="PS51123">
    <property type="entry name" value="OMPA_2"/>
    <property type="match status" value="1"/>
</dbReference>
<dbReference type="GO" id="GO:0006811">
    <property type="term" value="P:monoatomic ion transport"/>
    <property type="evidence" value="ECO:0007669"/>
    <property type="project" value="UniProtKB-KW"/>
</dbReference>
<evidence type="ECO:0000313" key="13">
    <source>
        <dbReference type="EMBL" id="ADQ80768.1"/>
    </source>
</evidence>
<dbReference type="Pfam" id="PF00691">
    <property type="entry name" value="OmpA"/>
    <property type="match status" value="1"/>
</dbReference>
<dbReference type="STRING" id="694427.Palpr_2637"/>
<dbReference type="InterPro" id="IPR006664">
    <property type="entry name" value="OMP_bac"/>
</dbReference>
<protein>
    <submittedName>
        <fullName evidence="13">OmpA/MotB domain protein</fullName>
    </submittedName>
</protein>
<dbReference type="Proteomes" id="UP000008718">
    <property type="component" value="Chromosome"/>
</dbReference>
<evidence type="ECO:0000256" key="5">
    <source>
        <dbReference type="ARBA" id="ARBA00023065"/>
    </source>
</evidence>
<evidence type="ECO:0000313" key="14">
    <source>
        <dbReference type="Proteomes" id="UP000008718"/>
    </source>
</evidence>
<accession>E4T7S4</accession>
<evidence type="ECO:0000256" key="2">
    <source>
        <dbReference type="ARBA" id="ARBA00022448"/>
    </source>
</evidence>
<dbReference type="CDD" id="cd07185">
    <property type="entry name" value="OmpA_C-like"/>
    <property type="match status" value="1"/>
</dbReference>
<dbReference type="SUPFAM" id="SSF103088">
    <property type="entry name" value="OmpA-like"/>
    <property type="match status" value="1"/>
</dbReference>
<dbReference type="PANTHER" id="PTHR30329">
    <property type="entry name" value="STATOR ELEMENT OF FLAGELLAR MOTOR COMPLEX"/>
    <property type="match status" value="1"/>
</dbReference>
<dbReference type="InterPro" id="IPR006665">
    <property type="entry name" value="OmpA-like"/>
</dbReference>
<feature type="signal peptide" evidence="11">
    <location>
        <begin position="1"/>
        <end position="20"/>
    </location>
</feature>
<dbReference type="AlphaFoldDB" id="E4T7S4"/>
<keyword evidence="4" id="KW-0812">Transmembrane</keyword>
<dbReference type="PRINTS" id="PR01021">
    <property type="entry name" value="OMPADOMAIN"/>
</dbReference>
<evidence type="ECO:0000259" key="12">
    <source>
        <dbReference type="PROSITE" id="PS51123"/>
    </source>
</evidence>
<dbReference type="SUPFAM" id="SSF56925">
    <property type="entry name" value="OMPA-like"/>
    <property type="match status" value="1"/>
</dbReference>
<keyword evidence="5" id="KW-0406">Ion transport</keyword>
<reference key="1">
    <citation type="submission" date="2010-11" db="EMBL/GenBank/DDBJ databases">
        <title>The complete genome of Paludibacter propionicigenes DSM 17365.</title>
        <authorList>
            <consortium name="US DOE Joint Genome Institute (JGI-PGF)"/>
            <person name="Lucas S."/>
            <person name="Copeland A."/>
            <person name="Lapidus A."/>
            <person name="Bruce D."/>
            <person name="Goodwin L."/>
            <person name="Pitluck S."/>
            <person name="Kyrpides N."/>
            <person name="Mavromatis K."/>
            <person name="Ivanova N."/>
            <person name="Munk A.C."/>
            <person name="Brettin T."/>
            <person name="Detter J.C."/>
            <person name="Han C."/>
            <person name="Tapia R."/>
            <person name="Land M."/>
            <person name="Hauser L."/>
            <person name="Markowitz V."/>
            <person name="Cheng J.-F."/>
            <person name="Hugenholtz P."/>
            <person name="Woyke T."/>
            <person name="Wu D."/>
            <person name="Gronow S."/>
            <person name="Wellnitz S."/>
            <person name="Brambilla E."/>
            <person name="Klenk H.-P."/>
            <person name="Eisen J.A."/>
        </authorList>
    </citation>
    <scope>NUCLEOTIDE SEQUENCE</scope>
    <source>
        <strain>WB4</strain>
    </source>
</reference>
<evidence type="ECO:0000256" key="8">
    <source>
        <dbReference type="ARBA" id="ARBA00023237"/>
    </source>
</evidence>
<organism evidence="13 14">
    <name type="scientific">Paludibacter propionicigenes (strain DSM 17365 / JCM 13257 / WB4)</name>
    <dbReference type="NCBI Taxonomy" id="694427"/>
    <lineage>
        <taxon>Bacteria</taxon>
        <taxon>Pseudomonadati</taxon>
        <taxon>Bacteroidota</taxon>
        <taxon>Bacteroidia</taxon>
        <taxon>Bacteroidales</taxon>
        <taxon>Paludibacteraceae</taxon>
        <taxon>Paludibacter</taxon>
    </lineage>
</organism>
<dbReference type="OrthoDB" id="1453138at2"/>
<keyword evidence="14" id="KW-1185">Reference proteome</keyword>
<evidence type="ECO:0000256" key="3">
    <source>
        <dbReference type="ARBA" id="ARBA00022452"/>
    </source>
</evidence>
<keyword evidence="3" id="KW-1134">Transmembrane beta strand</keyword>
<dbReference type="KEGG" id="ppn:Palpr_2637"/>
<keyword evidence="7 9" id="KW-0472">Membrane</keyword>
<dbReference type="InterPro" id="IPR011250">
    <property type="entry name" value="OMP/PagP_B-barrel"/>
</dbReference>
<dbReference type="GO" id="GO:0015288">
    <property type="term" value="F:porin activity"/>
    <property type="evidence" value="ECO:0007669"/>
    <property type="project" value="UniProtKB-KW"/>
</dbReference>
<evidence type="ECO:0000256" key="10">
    <source>
        <dbReference type="SAM" id="Coils"/>
    </source>
</evidence>
<dbReference type="RefSeq" id="WP_013446137.1">
    <property type="nucleotide sequence ID" value="NC_014734.1"/>
</dbReference>
<keyword evidence="11" id="KW-0732">Signal</keyword>
<dbReference type="eggNOG" id="COG3637">
    <property type="taxonomic scope" value="Bacteria"/>
</dbReference>
<dbReference type="EMBL" id="CP002345">
    <property type="protein sequence ID" value="ADQ80768.1"/>
    <property type="molecule type" value="Genomic_DNA"/>
</dbReference>
<comment type="subcellular location">
    <subcellularLocation>
        <location evidence="1">Cell outer membrane</location>
        <topology evidence="1">Multi-pass membrane protein</topology>
    </subcellularLocation>
</comment>
<dbReference type="InterPro" id="IPR050330">
    <property type="entry name" value="Bact_OuterMem_StrucFunc"/>
</dbReference>
<feature type="coiled-coil region" evidence="10">
    <location>
        <begin position="279"/>
        <end position="306"/>
    </location>
</feature>
<evidence type="ECO:0000256" key="11">
    <source>
        <dbReference type="SAM" id="SignalP"/>
    </source>
</evidence>
<proteinExistence type="predicted"/>
<keyword evidence="10" id="KW-0175">Coiled coil</keyword>
<dbReference type="InterPro" id="IPR036737">
    <property type="entry name" value="OmpA-like_sf"/>
</dbReference>
<name>E4T7S4_PALPW</name>
<keyword evidence="2" id="KW-0813">Transport</keyword>
<dbReference type="PANTHER" id="PTHR30329:SF21">
    <property type="entry name" value="LIPOPROTEIN YIAD-RELATED"/>
    <property type="match status" value="1"/>
</dbReference>
<evidence type="ECO:0000256" key="6">
    <source>
        <dbReference type="ARBA" id="ARBA00023114"/>
    </source>
</evidence>
<evidence type="ECO:0000256" key="7">
    <source>
        <dbReference type="ARBA" id="ARBA00023136"/>
    </source>
</evidence>
<keyword evidence="8" id="KW-0998">Cell outer membrane</keyword>
<dbReference type="Gene3D" id="3.30.1330.60">
    <property type="entry name" value="OmpA-like domain"/>
    <property type="match status" value="1"/>
</dbReference>
<feature type="chain" id="PRO_5005673932" evidence="11">
    <location>
        <begin position="21"/>
        <end position="426"/>
    </location>
</feature>
<dbReference type="eggNOG" id="COG2885">
    <property type="taxonomic scope" value="Bacteria"/>
</dbReference>
<keyword evidence="6" id="KW-0626">Porin</keyword>
<dbReference type="HOGENOM" id="CLU_670554_0_0_10"/>
<dbReference type="Gene3D" id="2.40.160.20">
    <property type="match status" value="1"/>
</dbReference>
<reference evidence="13 14" key="2">
    <citation type="journal article" date="2011" name="Stand. Genomic Sci.">
        <title>Complete genome sequence of Paludibacter propionicigenes type strain (WB4).</title>
        <authorList>
            <person name="Gronow S."/>
            <person name="Munk C."/>
            <person name="Lapidus A."/>
            <person name="Nolan M."/>
            <person name="Lucas S."/>
            <person name="Hammon N."/>
            <person name="Deshpande S."/>
            <person name="Cheng J.F."/>
            <person name="Tapia R."/>
            <person name="Han C."/>
            <person name="Goodwin L."/>
            <person name="Pitluck S."/>
            <person name="Liolios K."/>
            <person name="Ivanova N."/>
            <person name="Mavromatis K."/>
            <person name="Mikhailova N."/>
            <person name="Pati A."/>
            <person name="Chen A."/>
            <person name="Palaniappan K."/>
            <person name="Land M."/>
            <person name="Hauser L."/>
            <person name="Chang Y.J."/>
            <person name="Jeffries C.D."/>
            <person name="Brambilla E."/>
            <person name="Rohde M."/>
            <person name="Goker M."/>
            <person name="Detter J.C."/>
            <person name="Woyke T."/>
            <person name="Bristow J."/>
            <person name="Eisen J.A."/>
            <person name="Markowitz V."/>
            <person name="Hugenholtz P."/>
            <person name="Kyrpides N.C."/>
            <person name="Klenk H.P."/>
        </authorList>
    </citation>
    <scope>NUCLEOTIDE SEQUENCE [LARGE SCALE GENOMIC DNA]</scope>
    <source>
        <strain evidence="14">DSM 17365 / JCM 13257 / WB4</strain>
    </source>
</reference>